<evidence type="ECO:0000256" key="2">
    <source>
        <dbReference type="ARBA" id="ARBA00022553"/>
    </source>
</evidence>
<gene>
    <name evidence="6" type="ORF">LIPSTDRAFT_97776</name>
</gene>
<evidence type="ECO:0000259" key="4">
    <source>
        <dbReference type="Pfam" id="PF00550"/>
    </source>
</evidence>
<dbReference type="Gene3D" id="3.40.50.12780">
    <property type="entry name" value="N-terminal domain of ligase-like"/>
    <property type="match status" value="1"/>
</dbReference>
<dbReference type="Gene3D" id="3.40.50.720">
    <property type="entry name" value="NAD(P)-binding Rossmann-like Domain"/>
    <property type="match status" value="1"/>
</dbReference>
<feature type="domain" description="AMP-dependent synthetase/ligase" evidence="3">
    <location>
        <begin position="61"/>
        <end position="381"/>
    </location>
</feature>
<keyword evidence="2" id="KW-0597">Phosphoprotein</keyword>
<keyword evidence="1" id="KW-0596">Phosphopantetheine</keyword>
<dbReference type="InterPro" id="IPR051414">
    <property type="entry name" value="Adenylate-forming_Reductase"/>
</dbReference>
<dbReference type="SUPFAM" id="SSF47336">
    <property type="entry name" value="ACP-like"/>
    <property type="match status" value="1"/>
</dbReference>
<dbReference type="Gene3D" id="1.10.1200.10">
    <property type="entry name" value="ACP-like"/>
    <property type="match status" value="1"/>
</dbReference>
<sequence length="1072" mass="118831">MALPLPPRPRPPPPPPATATALFQPAQQFHTLVNSISSFTPDSFAKQEEEVLYTVDDLVRSRARSFPNTNVLAYVANDSSRTDYTHYTATDLHRFADEAARKYLRAGIAKMAPREIPVPSVVGMLAPSDMSYVATMHGLVRLGYTVLMLSNRLSVDAIVSLVKATSCKAVIHGRTFVPMLDRVVAAVPTLGLIEILSRSEWDILTPSGPPSDWPAHTPADSEKNVFIIHSSGSTGLPKPIFQSHKAAINNYATSFDMNGLITLPLYHNHGISSYFRSLYACNEIYFYNANLPLTRNILVDVMEAVKCEIFYGVPYALKLLGEHESGINVLKTFKLVLFGGSSCPDDLGDRLVEAGVNLVGHYGSTETGQLMTSFRPKGDKAWNYLRVNPTVAPYLLMERTSPTSDVYECVCLDGWKSKVVSNSESPPNSFRTKDLFSPHPTIPSAWKYLGRIDDRVTLVNGEKVLPIPIEHRIREDPHVNECIVVGVGKTAPGLIIIPSDDNSCMSPEQIIDAVWTAIEDANGRAEAFSQISRELVMVLPSDVDYPRTDKGTIIRSAFYKQFEHEINALFQRFSEGDEGELVLNVEGLEKFVYDVLVNTIGIKLEDLFSDFFSFGVDSLQALRVWSILRRSLDLGGNGSKLSQNVVFEHPNCKVLARHLYTLGAGKESAKNDDIEVMQELYEKYSTFRPHVCGTARSTGEHIIITGTTGSLGAHALVQAAQLAHVKKVYCLVRASSTEDAHSRVISGLKSRKLTLAPEYVAKIVAYPSDFSRPDLGLPSDVYNNLLSTLTTVIHSAWAVNFNIGIKSFEQYHINGTHNLLQFCLDVKTISPAAFYFCSSISTAAGTPIPATIAESPVVKFEHAQNMGYAKSKLITEHIVERASEKCGLHARVIRIGQIVGDSVNGYWNDTEAIPLMIRSALTLKALPALDETPSWLPVDYVARSLMELCGIVNPIPNDRSQTVYHVVNPKTFHWTEDLLPALHSAGLDFRIVKQREWIRLLREGDQDPIRNPTVKLSGFFAAKYDNDRPGRQGLVFETHVTEKNSDAIRNATDPVSSGLIKKFVERWLERWV</sequence>
<accession>A0A1E3Q0H2</accession>
<name>A0A1E3Q0H2_LIPST</name>
<dbReference type="InterPro" id="IPR013120">
    <property type="entry name" value="FAR_NAD-bd"/>
</dbReference>
<dbReference type="Pfam" id="PF07993">
    <property type="entry name" value="NAD_binding_4"/>
    <property type="match status" value="1"/>
</dbReference>
<evidence type="ECO:0000256" key="1">
    <source>
        <dbReference type="ARBA" id="ARBA00022450"/>
    </source>
</evidence>
<reference evidence="6 7" key="1">
    <citation type="journal article" date="2016" name="Proc. Natl. Acad. Sci. U.S.A.">
        <title>Comparative genomics of biotechnologically important yeasts.</title>
        <authorList>
            <person name="Riley R."/>
            <person name="Haridas S."/>
            <person name="Wolfe K.H."/>
            <person name="Lopes M.R."/>
            <person name="Hittinger C.T."/>
            <person name="Goeker M."/>
            <person name="Salamov A.A."/>
            <person name="Wisecaver J.H."/>
            <person name="Long T.M."/>
            <person name="Calvey C.H."/>
            <person name="Aerts A.L."/>
            <person name="Barry K.W."/>
            <person name="Choi C."/>
            <person name="Clum A."/>
            <person name="Coughlan A.Y."/>
            <person name="Deshpande S."/>
            <person name="Douglass A.P."/>
            <person name="Hanson S.J."/>
            <person name="Klenk H.-P."/>
            <person name="LaButti K.M."/>
            <person name="Lapidus A."/>
            <person name="Lindquist E.A."/>
            <person name="Lipzen A.M."/>
            <person name="Meier-Kolthoff J.P."/>
            <person name="Ohm R.A."/>
            <person name="Otillar R.P."/>
            <person name="Pangilinan J.L."/>
            <person name="Peng Y."/>
            <person name="Rokas A."/>
            <person name="Rosa C.A."/>
            <person name="Scheuner C."/>
            <person name="Sibirny A.A."/>
            <person name="Slot J.C."/>
            <person name="Stielow J.B."/>
            <person name="Sun H."/>
            <person name="Kurtzman C.P."/>
            <person name="Blackwell M."/>
            <person name="Grigoriev I.V."/>
            <person name="Jeffries T.W."/>
        </authorList>
    </citation>
    <scope>NUCLEOTIDE SEQUENCE [LARGE SCALE GENOMIC DNA]</scope>
    <source>
        <strain evidence="6 7">NRRL Y-11557</strain>
    </source>
</reference>
<dbReference type="InterPro" id="IPR042099">
    <property type="entry name" value="ANL_N_sf"/>
</dbReference>
<dbReference type="InterPro" id="IPR020845">
    <property type="entry name" value="AMP-binding_CS"/>
</dbReference>
<dbReference type="STRING" id="675824.A0A1E3Q0H2"/>
<protein>
    <recommendedName>
        <fullName evidence="8">Carrier domain-containing protein</fullName>
    </recommendedName>
</protein>
<dbReference type="InterPro" id="IPR036736">
    <property type="entry name" value="ACP-like_sf"/>
</dbReference>
<feature type="domain" description="Thioester reductase (TE)" evidence="5">
    <location>
        <begin position="704"/>
        <end position="944"/>
    </location>
</feature>
<feature type="domain" description="Carrier" evidence="4">
    <location>
        <begin position="595"/>
        <end position="659"/>
    </location>
</feature>
<dbReference type="OrthoDB" id="429813at2759"/>
<dbReference type="InterPro" id="IPR036291">
    <property type="entry name" value="NAD(P)-bd_dom_sf"/>
</dbReference>
<dbReference type="AlphaFoldDB" id="A0A1E3Q0H2"/>
<dbReference type="SUPFAM" id="SSF51735">
    <property type="entry name" value="NAD(P)-binding Rossmann-fold domains"/>
    <property type="match status" value="1"/>
</dbReference>
<dbReference type="InterPro" id="IPR000873">
    <property type="entry name" value="AMP-dep_synth/lig_dom"/>
</dbReference>
<evidence type="ECO:0008006" key="8">
    <source>
        <dbReference type="Google" id="ProtNLM"/>
    </source>
</evidence>
<evidence type="ECO:0000313" key="6">
    <source>
        <dbReference type="EMBL" id="ODQ71193.1"/>
    </source>
</evidence>
<dbReference type="EMBL" id="KV454298">
    <property type="protein sequence ID" value="ODQ71193.1"/>
    <property type="molecule type" value="Genomic_DNA"/>
</dbReference>
<evidence type="ECO:0000313" key="7">
    <source>
        <dbReference type="Proteomes" id="UP000094385"/>
    </source>
</evidence>
<dbReference type="InterPro" id="IPR009081">
    <property type="entry name" value="PP-bd_ACP"/>
</dbReference>
<evidence type="ECO:0000259" key="5">
    <source>
        <dbReference type="Pfam" id="PF07993"/>
    </source>
</evidence>
<dbReference type="PANTHER" id="PTHR43439">
    <property type="entry name" value="PHENYLACETATE-COENZYME A LIGASE"/>
    <property type="match status" value="1"/>
</dbReference>
<dbReference type="Proteomes" id="UP000094385">
    <property type="component" value="Unassembled WGS sequence"/>
</dbReference>
<organism evidence="6 7">
    <name type="scientific">Lipomyces starkeyi NRRL Y-11557</name>
    <dbReference type="NCBI Taxonomy" id="675824"/>
    <lineage>
        <taxon>Eukaryota</taxon>
        <taxon>Fungi</taxon>
        <taxon>Dikarya</taxon>
        <taxon>Ascomycota</taxon>
        <taxon>Saccharomycotina</taxon>
        <taxon>Lipomycetes</taxon>
        <taxon>Lipomycetales</taxon>
        <taxon>Lipomycetaceae</taxon>
        <taxon>Lipomyces</taxon>
    </lineage>
</organism>
<dbReference type="Pfam" id="PF00501">
    <property type="entry name" value="AMP-binding"/>
    <property type="match status" value="1"/>
</dbReference>
<dbReference type="SUPFAM" id="SSF56801">
    <property type="entry name" value="Acetyl-CoA synthetase-like"/>
    <property type="match status" value="1"/>
</dbReference>
<evidence type="ECO:0000259" key="3">
    <source>
        <dbReference type="Pfam" id="PF00501"/>
    </source>
</evidence>
<proteinExistence type="predicted"/>
<dbReference type="Pfam" id="PF23562">
    <property type="entry name" value="AMP-binding_C_3"/>
    <property type="match status" value="1"/>
</dbReference>
<dbReference type="PROSITE" id="PS00455">
    <property type="entry name" value="AMP_BINDING"/>
    <property type="match status" value="1"/>
</dbReference>
<dbReference type="PANTHER" id="PTHR43439:SF2">
    <property type="entry name" value="ENZYME, PUTATIVE (JCVI)-RELATED"/>
    <property type="match status" value="1"/>
</dbReference>
<dbReference type="Pfam" id="PF00550">
    <property type="entry name" value="PP-binding"/>
    <property type="match status" value="1"/>
</dbReference>
<keyword evidence="7" id="KW-1185">Reference proteome</keyword>